<dbReference type="PANTHER" id="PTHR13939:SF0">
    <property type="entry name" value="NMN AMIDOHYDROLASE-LIKE PROTEIN YFAY"/>
    <property type="match status" value="1"/>
</dbReference>
<dbReference type="Gene3D" id="3.40.980.10">
    <property type="entry name" value="MoaB/Mog-like domain"/>
    <property type="match status" value="1"/>
</dbReference>
<comment type="caution">
    <text evidence="2">The sequence shown here is derived from an EMBL/GenBank/DDBJ whole genome shotgun (WGS) entry which is preliminary data.</text>
</comment>
<organism evidence="2 3">
    <name type="scientific">Aurantiacibacter flavus</name>
    <dbReference type="NCBI Taxonomy" id="3145232"/>
    <lineage>
        <taxon>Bacteria</taxon>
        <taxon>Pseudomonadati</taxon>
        <taxon>Pseudomonadota</taxon>
        <taxon>Alphaproteobacteria</taxon>
        <taxon>Sphingomonadales</taxon>
        <taxon>Erythrobacteraceae</taxon>
        <taxon>Aurantiacibacter</taxon>
    </lineage>
</organism>
<dbReference type="RefSeq" id="WP_346785207.1">
    <property type="nucleotide sequence ID" value="NZ_JBDLBR010000003.1"/>
</dbReference>
<feature type="domain" description="MoaB/Mog" evidence="1">
    <location>
        <begin position="11"/>
        <end position="174"/>
    </location>
</feature>
<dbReference type="InterPro" id="IPR056596">
    <property type="entry name" value="FLAD1_M"/>
</dbReference>
<reference evidence="2 3" key="1">
    <citation type="submission" date="2024-05" db="EMBL/GenBank/DDBJ databases">
        <authorList>
            <person name="Park S."/>
        </authorList>
    </citation>
    <scope>NUCLEOTIDE SEQUENCE [LARGE SCALE GENOMIC DNA]</scope>
    <source>
        <strain evidence="2 3">DGU5</strain>
    </source>
</reference>
<proteinExistence type="predicted"/>
<dbReference type="EMBL" id="JBDLBR010000003">
    <property type="protein sequence ID" value="MEN7537768.1"/>
    <property type="molecule type" value="Genomic_DNA"/>
</dbReference>
<protein>
    <submittedName>
        <fullName evidence="2">Molybdopterin-binding protein</fullName>
    </submittedName>
</protein>
<dbReference type="SUPFAM" id="SSF53218">
    <property type="entry name" value="Molybdenum cofactor biosynthesis proteins"/>
    <property type="match status" value="1"/>
</dbReference>
<dbReference type="Pfam" id="PF24102">
    <property type="entry name" value="FLAD1_M"/>
    <property type="match status" value="1"/>
</dbReference>
<keyword evidence="3" id="KW-1185">Reference proteome</keyword>
<name>A0ABV0CY23_9SPHN</name>
<dbReference type="InterPro" id="IPR036425">
    <property type="entry name" value="MoaB/Mog-like_dom_sf"/>
</dbReference>
<accession>A0ABV0CY23</accession>
<dbReference type="InterPro" id="IPR050101">
    <property type="entry name" value="CinA"/>
</dbReference>
<dbReference type="Pfam" id="PF00994">
    <property type="entry name" value="MoCF_biosynth"/>
    <property type="match status" value="1"/>
</dbReference>
<dbReference type="SMART" id="SM00852">
    <property type="entry name" value="MoCF_biosynth"/>
    <property type="match status" value="1"/>
</dbReference>
<evidence type="ECO:0000313" key="3">
    <source>
        <dbReference type="Proteomes" id="UP001484535"/>
    </source>
</evidence>
<evidence type="ECO:0000259" key="1">
    <source>
        <dbReference type="SMART" id="SM00852"/>
    </source>
</evidence>
<dbReference type="Proteomes" id="UP001484535">
    <property type="component" value="Unassembled WGS sequence"/>
</dbReference>
<dbReference type="InterPro" id="IPR001453">
    <property type="entry name" value="MoaB/Mog_dom"/>
</dbReference>
<gene>
    <name evidence="2" type="ORF">ABDJ38_11345</name>
</gene>
<dbReference type="CDD" id="cd00885">
    <property type="entry name" value="cinA"/>
    <property type="match status" value="1"/>
</dbReference>
<evidence type="ECO:0000313" key="2">
    <source>
        <dbReference type="EMBL" id="MEN7537768.1"/>
    </source>
</evidence>
<dbReference type="PANTHER" id="PTHR13939">
    <property type="entry name" value="NICOTINAMIDE-NUCLEOTIDE AMIDOHYDROLASE PNCC"/>
    <property type="match status" value="1"/>
</dbReference>
<sequence length="254" mass="27137">MSSQDRIWTAGLLVIGDEILSGRTHDKNIAQIASWLQVQGIRLTEARVVSDNMDAIVAAVNALRASYDYLFTTGGIGPTHDDITVDAVAQALGVPVVVHPEARAILEDYYADKPGGLTEARLRMARVPEGASLIPNRMSAAPGIKWGNVHIMAGVPTITAQMLDALTGTLEGGKVLLSETLGSWVAESEVAQILRRIEKAHEAIQIGSYPFFREGRTGANFVIRSTDAEVLRTASQELAEALEAAGYPCTMGGI</sequence>